<evidence type="ECO:0000313" key="8">
    <source>
        <dbReference type="EMBL" id="EKC27969.1"/>
    </source>
</evidence>
<dbReference type="PANTHER" id="PTHR14568">
    <property type="entry name" value="TRANSMEMBRANE SUPERFAMILY 6 MEMBER 1/2"/>
    <property type="match status" value="1"/>
</dbReference>
<proteinExistence type="predicted"/>
<dbReference type="EMBL" id="JH816005">
    <property type="protein sequence ID" value="EKC27969.1"/>
    <property type="molecule type" value="Genomic_DNA"/>
</dbReference>
<feature type="transmembrane region" description="Helical" evidence="7">
    <location>
        <begin position="145"/>
        <end position="164"/>
    </location>
</feature>
<evidence type="ECO:0000256" key="1">
    <source>
        <dbReference type="ARBA" id="ARBA00004141"/>
    </source>
</evidence>
<dbReference type="InParanoid" id="K1Q9F9"/>
<accession>K1Q9F9</accession>
<keyword evidence="2 5" id="KW-0812">Transmembrane</keyword>
<evidence type="ECO:0000256" key="5">
    <source>
        <dbReference type="PROSITE-ProRule" id="PRU01087"/>
    </source>
</evidence>
<sequence>MELKGTIVVLFASILSVPIAYAVNLIPGITEKPVAIFIIGLACLLLAFLIPALAKYFKLVQNDDPLYYAMSILTFAAVIDLTIALENDGFVHSVMAFYFVSGEPYLKSGHGSGINYHDGIIHFACYIIILLAIDNRKDYREVGLFWGGSIINSLIVLMVGGAVGKHGANWSMLLNVIYMVVPLWITKKVLDKPSNLKAALGCNSTVTLKLVNKSEPYLSDPIAFPKIQGQIPYIFASLHHLTEKKYRLPNTADAKWSFWTQNLYLLIVPQLLLVYYCWTNLKAGKKGSSGNSVNSPLKTPSRKPNSGVANSAGRYNLRNRNVPKDLD</sequence>
<organism evidence="8">
    <name type="scientific">Magallana gigas</name>
    <name type="common">Pacific oyster</name>
    <name type="synonym">Crassostrea gigas</name>
    <dbReference type="NCBI Taxonomy" id="29159"/>
    <lineage>
        <taxon>Eukaryota</taxon>
        <taxon>Metazoa</taxon>
        <taxon>Spiralia</taxon>
        <taxon>Lophotrochozoa</taxon>
        <taxon>Mollusca</taxon>
        <taxon>Bivalvia</taxon>
        <taxon>Autobranchia</taxon>
        <taxon>Pteriomorphia</taxon>
        <taxon>Ostreida</taxon>
        <taxon>Ostreoidea</taxon>
        <taxon>Ostreidae</taxon>
        <taxon>Magallana</taxon>
    </lineage>
</organism>
<dbReference type="Pfam" id="PF26083">
    <property type="entry name" value="TM_Tm6sf2"/>
    <property type="match status" value="1"/>
</dbReference>
<dbReference type="InterPro" id="IPR059044">
    <property type="entry name" value="TM_Tm6sf1/2"/>
</dbReference>
<keyword evidence="4 5" id="KW-0472">Membrane</keyword>
<evidence type="ECO:0000256" key="6">
    <source>
        <dbReference type="SAM" id="MobiDB-lite"/>
    </source>
</evidence>
<evidence type="ECO:0000256" key="3">
    <source>
        <dbReference type="ARBA" id="ARBA00022989"/>
    </source>
</evidence>
<dbReference type="InterPro" id="IPR033118">
    <property type="entry name" value="EXPERA"/>
</dbReference>
<feature type="transmembrane region" description="Helical" evidence="7">
    <location>
        <begin position="32"/>
        <end position="54"/>
    </location>
</feature>
<dbReference type="AlphaFoldDB" id="K1Q9F9"/>
<reference evidence="8" key="1">
    <citation type="journal article" date="2012" name="Nature">
        <title>The oyster genome reveals stress adaptation and complexity of shell formation.</title>
        <authorList>
            <person name="Zhang G."/>
            <person name="Fang X."/>
            <person name="Guo X."/>
            <person name="Li L."/>
            <person name="Luo R."/>
            <person name="Xu F."/>
            <person name="Yang P."/>
            <person name="Zhang L."/>
            <person name="Wang X."/>
            <person name="Qi H."/>
            <person name="Xiong Z."/>
            <person name="Que H."/>
            <person name="Xie Y."/>
            <person name="Holland P.W."/>
            <person name="Paps J."/>
            <person name="Zhu Y."/>
            <person name="Wu F."/>
            <person name="Chen Y."/>
            <person name="Wang J."/>
            <person name="Peng C."/>
            <person name="Meng J."/>
            <person name="Yang L."/>
            <person name="Liu J."/>
            <person name="Wen B."/>
            <person name="Zhang N."/>
            <person name="Huang Z."/>
            <person name="Zhu Q."/>
            <person name="Feng Y."/>
            <person name="Mount A."/>
            <person name="Hedgecock D."/>
            <person name="Xu Z."/>
            <person name="Liu Y."/>
            <person name="Domazet-Loso T."/>
            <person name="Du Y."/>
            <person name="Sun X."/>
            <person name="Zhang S."/>
            <person name="Liu B."/>
            <person name="Cheng P."/>
            <person name="Jiang X."/>
            <person name="Li J."/>
            <person name="Fan D."/>
            <person name="Wang W."/>
            <person name="Fu W."/>
            <person name="Wang T."/>
            <person name="Wang B."/>
            <person name="Zhang J."/>
            <person name="Peng Z."/>
            <person name="Li Y."/>
            <person name="Li N."/>
            <person name="Wang J."/>
            <person name="Chen M."/>
            <person name="He Y."/>
            <person name="Tan F."/>
            <person name="Song X."/>
            <person name="Zheng Q."/>
            <person name="Huang R."/>
            <person name="Yang H."/>
            <person name="Du X."/>
            <person name="Chen L."/>
            <person name="Yang M."/>
            <person name="Gaffney P.M."/>
            <person name="Wang S."/>
            <person name="Luo L."/>
            <person name="She Z."/>
            <person name="Ming Y."/>
            <person name="Huang W."/>
            <person name="Zhang S."/>
            <person name="Huang B."/>
            <person name="Zhang Y."/>
            <person name="Qu T."/>
            <person name="Ni P."/>
            <person name="Miao G."/>
            <person name="Wang J."/>
            <person name="Wang Q."/>
            <person name="Steinberg C.E."/>
            <person name="Wang H."/>
            <person name="Li N."/>
            <person name="Qian L."/>
            <person name="Zhang G."/>
            <person name="Li Y."/>
            <person name="Yang H."/>
            <person name="Liu X."/>
            <person name="Wang J."/>
            <person name="Yin Y."/>
            <person name="Wang J."/>
        </authorList>
    </citation>
    <scope>NUCLEOTIDE SEQUENCE [LARGE SCALE GENOMIC DNA]</scope>
    <source>
        <strain evidence="8">05x7-T-G4-1.051#20</strain>
    </source>
</reference>
<dbReference type="PANTHER" id="PTHR14568:SF8">
    <property type="entry name" value="EXPERA DOMAIN-CONTAINING PROTEIN"/>
    <property type="match status" value="1"/>
</dbReference>
<feature type="compositionally biased region" description="Polar residues" evidence="6">
    <location>
        <begin position="296"/>
        <end position="309"/>
    </location>
</feature>
<name>K1Q9F9_MAGGI</name>
<evidence type="ECO:0000256" key="2">
    <source>
        <dbReference type="ARBA" id="ARBA00022692"/>
    </source>
</evidence>
<keyword evidence="3 5" id="KW-1133">Transmembrane helix</keyword>
<dbReference type="GO" id="GO:0016020">
    <property type="term" value="C:membrane"/>
    <property type="evidence" value="ECO:0007669"/>
    <property type="project" value="UniProtKB-SubCell"/>
</dbReference>
<comment type="subcellular location">
    <subcellularLocation>
        <location evidence="1">Membrane</location>
        <topology evidence="1">Multi-pass membrane protein</topology>
    </subcellularLocation>
</comment>
<evidence type="ECO:0000256" key="4">
    <source>
        <dbReference type="ARBA" id="ARBA00023136"/>
    </source>
</evidence>
<feature type="region of interest" description="Disordered" evidence="6">
    <location>
        <begin position="285"/>
        <end position="327"/>
    </location>
</feature>
<feature type="transmembrane region" description="Helical" evidence="7">
    <location>
        <begin position="66"/>
        <end position="85"/>
    </location>
</feature>
<dbReference type="PROSITE" id="PS51751">
    <property type="entry name" value="EXPERA"/>
    <property type="match status" value="1"/>
</dbReference>
<gene>
    <name evidence="8" type="ORF">CGI_10000360</name>
</gene>
<evidence type="ECO:0000256" key="7">
    <source>
        <dbReference type="SAM" id="Phobius"/>
    </source>
</evidence>
<protein>
    <submittedName>
        <fullName evidence="8">Transmembrane 6 superfamily member 2</fullName>
    </submittedName>
</protein>
<dbReference type="HOGENOM" id="CLU_046717_0_0_1"/>
<feature type="transmembrane region" description="Helical" evidence="7">
    <location>
        <begin position="114"/>
        <end position="133"/>
    </location>
</feature>
<feature type="compositionally biased region" description="Low complexity" evidence="6">
    <location>
        <begin position="285"/>
        <end position="295"/>
    </location>
</feature>